<gene>
    <name evidence="2" type="ORF">BDP27DRAFT_1366079</name>
</gene>
<comment type="caution">
    <text evidence="2">The sequence shown here is derived from an EMBL/GenBank/DDBJ whole genome shotgun (WGS) entry which is preliminary data.</text>
</comment>
<protein>
    <submittedName>
        <fullName evidence="2">Uncharacterized protein</fullName>
    </submittedName>
</protein>
<proteinExistence type="predicted"/>
<dbReference type="AlphaFoldDB" id="A0A9P5U5I0"/>
<name>A0A9P5U5I0_9AGAR</name>
<organism evidence="2 3">
    <name type="scientific">Rhodocollybia butyracea</name>
    <dbReference type="NCBI Taxonomy" id="206335"/>
    <lineage>
        <taxon>Eukaryota</taxon>
        <taxon>Fungi</taxon>
        <taxon>Dikarya</taxon>
        <taxon>Basidiomycota</taxon>
        <taxon>Agaricomycotina</taxon>
        <taxon>Agaricomycetes</taxon>
        <taxon>Agaricomycetidae</taxon>
        <taxon>Agaricales</taxon>
        <taxon>Marasmiineae</taxon>
        <taxon>Omphalotaceae</taxon>
        <taxon>Rhodocollybia</taxon>
    </lineage>
</organism>
<feature type="chain" id="PRO_5040286074" evidence="1">
    <location>
        <begin position="22"/>
        <end position="366"/>
    </location>
</feature>
<keyword evidence="1" id="KW-0732">Signal</keyword>
<evidence type="ECO:0000313" key="2">
    <source>
        <dbReference type="EMBL" id="KAF9065808.1"/>
    </source>
</evidence>
<reference evidence="2" key="1">
    <citation type="submission" date="2020-11" db="EMBL/GenBank/DDBJ databases">
        <authorList>
            <consortium name="DOE Joint Genome Institute"/>
            <person name="Ahrendt S."/>
            <person name="Riley R."/>
            <person name="Andreopoulos W."/>
            <person name="Labutti K."/>
            <person name="Pangilinan J."/>
            <person name="Ruiz-Duenas F.J."/>
            <person name="Barrasa J.M."/>
            <person name="Sanchez-Garcia M."/>
            <person name="Camarero S."/>
            <person name="Miyauchi S."/>
            <person name="Serrano A."/>
            <person name="Linde D."/>
            <person name="Babiker R."/>
            <person name="Drula E."/>
            <person name="Ayuso-Fernandez I."/>
            <person name="Pacheco R."/>
            <person name="Padilla G."/>
            <person name="Ferreira P."/>
            <person name="Barriuso J."/>
            <person name="Kellner H."/>
            <person name="Castanera R."/>
            <person name="Alfaro M."/>
            <person name="Ramirez L."/>
            <person name="Pisabarro A.G."/>
            <person name="Kuo A."/>
            <person name="Tritt A."/>
            <person name="Lipzen A."/>
            <person name="He G."/>
            <person name="Yan M."/>
            <person name="Ng V."/>
            <person name="Cullen D."/>
            <person name="Martin F."/>
            <person name="Rosso M.-N."/>
            <person name="Henrissat B."/>
            <person name="Hibbett D."/>
            <person name="Martinez A.T."/>
            <person name="Grigoriev I.V."/>
        </authorList>
    </citation>
    <scope>NUCLEOTIDE SEQUENCE</scope>
    <source>
        <strain evidence="2">AH 40177</strain>
    </source>
</reference>
<dbReference type="Proteomes" id="UP000772434">
    <property type="component" value="Unassembled WGS sequence"/>
</dbReference>
<evidence type="ECO:0000256" key="1">
    <source>
        <dbReference type="SAM" id="SignalP"/>
    </source>
</evidence>
<accession>A0A9P5U5I0</accession>
<keyword evidence="3" id="KW-1185">Reference proteome</keyword>
<evidence type="ECO:0000313" key="3">
    <source>
        <dbReference type="Proteomes" id="UP000772434"/>
    </source>
</evidence>
<feature type="signal peptide" evidence="1">
    <location>
        <begin position="1"/>
        <end position="21"/>
    </location>
</feature>
<sequence>MLITIPYASVLLVASFSCVWATPIAFNRDKVQGPYLQSRTTEIGSLDSRGLAFNGLSARGGVHTIHGRTNVAERAKAVTSLVFFSKERPTDKEEPLNDKDQFKVVRQAELLLKKAFPDIGEIPHHLVSMDRGTTLAHDAGIYLEAKEYSIVSFWVVLDKTTKYQGVLVNPLKRPQKTGVISHGIVYDSKGSRIYPASSNSLMPGGKLVQLNPDYKPVYTGQWITDFTFTQKVILDKSTKDQDIGKDIARLSQAFMAHALPHVEVFGLTGSLYDRAHASETDAADLLKINNVEFTFRLQEGREKVEYKGALKYPQGKVTEGTAPEGKLHRNGLQIYPIPSIEGGVLAGSASDVKSGIVEGKHGGSLH</sequence>
<dbReference type="EMBL" id="JADNRY010000097">
    <property type="protein sequence ID" value="KAF9065808.1"/>
    <property type="molecule type" value="Genomic_DNA"/>
</dbReference>